<gene>
    <name evidence="2" type="ORF">N1F79_12455</name>
</gene>
<dbReference type="EMBL" id="JAODOP010000004">
    <property type="protein sequence ID" value="MEF3833946.1"/>
    <property type="molecule type" value="Genomic_DNA"/>
</dbReference>
<dbReference type="InterPro" id="IPR013762">
    <property type="entry name" value="Integrase-like_cat_sf"/>
</dbReference>
<proteinExistence type="predicted"/>
<accession>A0ABU7XTB4</accession>
<dbReference type="InterPro" id="IPR011010">
    <property type="entry name" value="DNA_brk_join_enz"/>
</dbReference>
<comment type="caution">
    <text evidence="2">The sequence shown here is derived from an EMBL/GenBank/DDBJ whole genome shotgun (WGS) entry which is preliminary data.</text>
</comment>
<evidence type="ECO:0000313" key="3">
    <source>
        <dbReference type="Proteomes" id="UP001337305"/>
    </source>
</evidence>
<keyword evidence="3" id="KW-1185">Reference proteome</keyword>
<evidence type="ECO:0000313" key="2">
    <source>
        <dbReference type="EMBL" id="MEF3833946.1"/>
    </source>
</evidence>
<dbReference type="RefSeq" id="WP_303306285.1">
    <property type="nucleotide sequence ID" value="NZ_JAUOEO010000001.1"/>
</dbReference>
<organism evidence="2 3">
    <name type="scientific">Flavivirga spongiicola</name>
    <dbReference type="NCBI Taxonomy" id="421621"/>
    <lineage>
        <taxon>Bacteria</taxon>
        <taxon>Pseudomonadati</taxon>
        <taxon>Bacteroidota</taxon>
        <taxon>Flavobacteriia</taxon>
        <taxon>Flavobacteriales</taxon>
        <taxon>Flavobacteriaceae</taxon>
        <taxon>Flavivirga</taxon>
    </lineage>
</organism>
<dbReference type="Gene3D" id="1.10.443.10">
    <property type="entry name" value="Intergrase catalytic core"/>
    <property type="match status" value="1"/>
</dbReference>
<name>A0ABU7XTB4_9FLAO</name>
<keyword evidence="1" id="KW-0233">DNA recombination</keyword>
<evidence type="ECO:0000256" key="1">
    <source>
        <dbReference type="ARBA" id="ARBA00023172"/>
    </source>
</evidence>
<dbReference type="SUPFAM" id="SSF56349">
    <property type="entry name" value="DNA breaking-rejoining enzymes"/>
    <property type="match status" value="1"/>
</dbReference>
<protein>
    <submittedName>
        <fullName evidence="2">Uncharacterized protein</fullName>
    </submittedName>
</protein>
<sequence>MYSIVERIEKKLTIHMARRIFASIVLLYNDIPMEIVSELLGGFSMKITQDNYGKVVQKIIS</sequence>
<reference evidence="2 3" key="1">
    <citation type="submission" date="2022-09" db="EMBL/GenBank/DDBJ databases">
        <title>Genome sequencing of Flavivirga sp. MEBiC05379.</title>
        <authorList>
            <person name="Oh H.-M."/>
            <person name="Kwon K.K."/>
            <person name="Park M.J."/>
            <person name="Yang S.-H."/>
        </authorList>
    </citation>
    <scope>NUCLEOTIDE SEQUENCE [LARGE SCALE GENOMIC DNA]</scope>
    <source>
        <strain evidence="2 3">MEBiC05379</strain>
    </source>
</reference>
<dbReference type="Proteomes" id="UP001337305">
    <property type="component" value="Unassembled WGS sequence"/>
</dbReference>